<dbReference type="AlphaFoldDB" id="A0A9N7Y3M5"/>
<feature type="compositionally biased region" description="Basic and acidic residues" evidence="1">
    <location>
        <begin position="167"/>
        <end position="182"/>
    </location>
</feature>
<feature type="region of interest" description="Disordered" evidence="1">
    <location>
        <begin position="211"/>
        <end position="241"/>
    </location>
</feature>
<feature type="region of interest" description="Disordered" evidence="1">
    <location>
        <begin position="161"/>
        <end position="182"/>
    </location>
</feature>
<evidence type="ECO:0000256" key="1">
    <source>
        <dbReference type="SAM" id="MobiDB-lite"/>
    </source>
</evidence>
<name>A0A9N7Y3M5_PLEPL</name>
<dbReference type="EMBL" id="CADEAL010000233">
    <property type="protein sequence ID" value="CAB1416940.1"/>
    <property type="molecule type" value="Genomic_DNA"/>
</dbReference>
<gene>
    <name evidence="2" type="ORF">PLEPLA_LOCUS4733</name>
</gene>
<dbReference type="Proteomes" id="UP001153269">
    <property type="component" value="Unassembled WGS sequence"/>
</dbReference>
<feature type="compositionally biased region" description="Polar residues" evidence="1">
    <location>
        <begin position="211"/>
        <end position="230"/>
    </location>
</feature>
<organism evidence="2 3">
    <name type="scientific">Pleuronectes platessa</name>
    <name type="common">European plaice</name>
    <dbReference type="NCBI Taxonomy" id="8262"/>
    <lineage>
        <taxon>Eukaryota</taxon>
        <taxon>Metazoa</taxon>
        <taxon>Chordata</taxon>
        <taxon>Craniata</taxon>
        <taxon>Vertebrata</taxon>
        <taxon>Euteleostomi</taxon>
        <taxon>Actinopterygii</taxon>
        <taxon>Neopterygii</taxon>
        <taxon>Teleostei</taxon>
        <taxon>Neoteleostei</taxon>
        <taxon>Acanthomorphata</taxon>
        <taxon>Carangaria</taxon>
        <taxon>Pleuronectiformes</taxon>
        <taxon>Pleuronectoidei</taxon>
        <taxon>Pleuronectidae</taxon>
        <taxon>Pleuronectes</taxon>
    </lineage>
</organism>
<reference evidence="2" key="1">
    <citation type="submission" date="2020-03" db="EMBL/GenBank/DDBJ databases">
        <authorList>
            <person name="Weist P."/>
        </authorList>
    </citation>
    <scope>NUCLEOTIDE SEQUENCE</scope>
</reference>
<evidence type="ECO:0000313" key="2">
    <source>
        <dbReference type="EMBL" id="CAB1416940.1"/>
    </source>
</evidence>
<keyword evidence="3" id="KW-1185">Reference proteome</keyword>
<feature type="region of interest" description="Disordered" evidence="1">
    <location>
        <begin position="1"/>
        <end position="21"/>
    </location>
</feature>
<comment type="caution">
    <text evidence="2">The sequence shown here is derived from an EMBL/GenBank/DDBJ whole genome shotgun (WGS) entry which is preliminary data.</text>
</comment>
<proteinExistence type="predicted"/>
<evidence type="ECO:0000313" key="3">
    <source>
        <dbReference type="Proteomes" id="UP001153269"/>
    </source>
</evidence>
<protein>
    <submittedName>
        <fullName evidence="2">Uncharacterized protein</fullName>
    </submittedName>
</protein>
<accession>A0A9N7Y3M5</accession>
<sequence length="241" mass="26492">MELAEMNKEQRWRQRDRREKVGQTAALQPLLSALPLRGSEGGHPHLRALNQPAADLACPGYIARSLCLSACDAAISLQPVPGYTATGTEHFTLDSLICNSDPGLITVIVRRETRESDTIDHCLCGSACVQAPSSLFSLTLPVSVLVCERWVCGVLVIRHPSSRPSTRKPDWRAGRGADKRRPEIERRVTAAGYCCKTDRQERCNWMAGVQRRSQASGLSSRVRGTQSEATKQVGRQMKAGK</sequence>